<organism evidence="8">
    <name type="scientific">uncultured Solirubrobacteraceae bacterium</name>
    <dbReference type="NCBI Taxonomy" id="1162706"/>
    <lineage>
        <taxon>Bacteria</taxon>
        <taxon>Bacillati</taxon>
        <taxon>Actinomycetota</taxon>
        <taxon>Thermoleophilia</taxon>
        <taxon>Solirubrobacterales</taxon>
        <taxon>Solirubrobacteraceae</taxon>
        <taxon>environmental samples</taxon>
    </lineage>
</organism>
<dbReference type="InterPro" id="IPR013525">
    <property type="entry name" value="ABC2_TM"/>
</dbReference>
<feature type="transmembrane region" description="Helical" evidence="6">
    <location>
        <begin position="254"/>
        <end position="279"/>
    </location>
</feature>
<feature type="transmembrane region" description="Helical" evidence="6">
    <location>
        <begin position="347"/>
        <end position="369"/>
    </location>
</feature>
<evidence type="ECO:0000259" key="7">
    <source>
        <dbReference type="Pfam" id="PF12698"/>
    </source>
</evidence>
<evidence type="ECO:0000256" key="2">
    <source>
        <dbReference type="ARBA" id="ARBA00022475"/>
    </source>
</evidence>
<proteinExistence type="predicted"/>
<evidence type="ECO:0000256" key="4">
    <source>
        <dbReference type="ARBA" id="ARBA00022989"/>
    </source>
</evidence>
<feature type="transmembrane region" description="Helical" evidence="6">
    <location>
        <begin position="169"/>
        <end position="191"/>
    </location>
</feature>
<feature type="transmembrane region" description="Helical" evidence="6">
    <location>
        <begin position="291"/>
        <end position="311"/>
    </location>
</feature>
<dbReference type="Pfam" id="PF12698">
    <property type="entry name" value="ABC2_membrane_3"/>
    <property type="match status" value="1"/>
</dbReference>
<sequence>MSSARVIALVAGREIQTRVRERSFLLSGALSLLMIAAITLLPAFLSPDDGPARIAVTDERGARIAAEASRSTRGAADAIAVERLSPAAAREALEDEEVTAIVSAGGVSFREAPSDSLVAVLQDADTRLKVSETLEAAGLDAGQRRAALNPAPLRVEVLEPRDAEAESRAGVAFVTVLLLYAQLLTFGYFVASGVVEEKASRVVELLLAAIKPRDLLAGKVLGIGLLGLAQLAVIAGVGIATASATDALEVDSQVISAVALAVVWFVLGYAFYATLFACAGALVPRQEELQAATMPLTLTILIGFFLSFGVLQDPDGTLARVSAFIPPLAPMTLPPRIALGEAGIAEIVGGVVVCVAAILALVPLAARIYSGGLLGTRTRVGVRDAWRGTRG</sequence>
<feature type="transmembrane region" description="Helical" evidence="6">
    <location>
        <begin position="220"/>
        <end position="242"/>
    </location>
</feature>
<dbReference type="GO" id="GO:0140359">
    <property type="term" value="F:ABC-type transporter activity"/>
    <property type="evidence" value="ECO:0007669"/>
    <property type="project" value="InterPro"/>
</dbReference>
<feature type="domain" description="ABC-2 type transporter transmembrane" evidence="7">
    <location>
        <begin position="23"/>
        <end position="366"/>
    </location>
</feature>
<evidence type="ECO:0000256" key="6">
    <source>
        <dbReference type="SAM" id="Phobius"/>
    </source>
</evidence>
<evidence type="ECO:0000256" key="3">
    <source>
        <dbReference type="ARBA" id="ARBA00022692"/>
    </source>
</evidence>
<gene>
    <name evidence="8" type="ORF">AVDCRST_MAG65-289</name>
</gene>
<dbReference type="GO" id="GO:0005886">
    <property type="term" value="C:plasma membrane"/>
    <property type="evidence" value="ECO:0007669"/>
    <property type="project" value="UniProtKB-SubCell"/>
</dbReference>
<keyword evidence="5 6" id="KW-0472">Membrane</keyword>
<name>A0A6J4R6Z4_9ACTN</name>
<evidence type="ECO:0000313" key="8">
    <source>
        <dbReference type="EMBL" id="CAA9465982.1"/>
    </source>
</evidence>
<protein>
    <recommendedName>
        <fullName evidence="7">ABC-2 type transporter transmembrane domain-containing protein</fullName>
    </recommendedName>
</protein>
<reference evidence="8" key="1">
    <citation type="submission" date="2020-02" db="EMBL/GenBank/DDBJ databases">
        <authorList>
            <person name="Meier V. D."/>
        </authorList>
    </citation>
    <scope>NUCLEOTIDE SEQUENCE</scope>
    <source>
        <strain evidence="8">AVDCRST_MAG65</strain>
    </source>
</reference>
<dbReference type="PANTHER" id="PTHR30294">
    <property type="entry name" value="MEMBRANE COMPONENT OF ABC TRANSPORTER YHHJ-RELATED"/>
    <property type="match status" value="1"/>
</dbReference>
<keyword evidence="2" id="KW-1003">Cell membrane</keyword>
<accession>A0A6J4R6Z4</accession>
<comment type="subcellular location">
    <subcellularLocation>
        <location evidence="1">Cell membrane</location>
        <topology evidence="1">Multi-pass membrane protein</topology>
    </subcellularLocation>
</comment>
<dbReference type="PANTHER" id="PTHR30294:SF29">
    <property type="entry name" value="MULTIDRUG ABC TRANSPORTER PERMEASE YBHS-RELATED"/>
    <property type="match status" value="1"/>
</dbReference>
<keyword evidence="3 6" id="KW-0812">Transmembrane</keyword>
<feature type="transmembrane region" description="Helical" evidence="6">
    <location>
        <begin position="23"/>
        <end position="45"/>
    </location>
</feature>
<dbReference type="AlphaFoldDB" id="A0A6J4R6Z4"/>
<evidence type="ECO:0000256" key="1">
    <source>
        <dbReference type="ARBA" id="ARBA00004651"/>
    </source>
</evidence>
<keyword evidence="4 6" id="KW-1133">Transmembrane helix</keyword>
<dbReference type="EMBL" id="CADCVL010000049">
    <property type="protein sequence ID" value="CAA9465982.1"/>
    <property type="molecule type" value="Genomic_DNA"/>
</dbReference>
<evidence type="ECO:0000256" key="5">
    <source>
        <dbReference type="ARBA" id="ARBA00023136"/>
    </source>
</evidence>
<dbReference type="InterPro" id="IPR051449">
    <property type="entry name" value="ABC-2_transporter_component"/>
</dbReference>